<dbReference type="AlphaFoldDB" id="A0A1L9BH40"/>
<keyword evidence="2" id="KW-1185">Reference proteome</keyword>
<accession>A0A1L9BH40</accession>
<reference evidence="1 2" key="2">
    <citation type="submission" date="2016-12" db="EMBL/GenBank/DDBJ databases">
        <title>Draft Genome Sequence of Cystobacter ferrugineus Strain Cbfe23.</title>
        <authorList>
            <person name="Akbar S."/>
            <person name="Dowd S.E."/>
            <person name="Stevens D.C."/>
        </authorList>
    </citation>
    <scope>NUCLEOTIDE SEQUENCE [LARGE SCALE GENOMIC DNA]</scope>
    <source>
        <strain evidence="1 2">Cbfe23</strain>
    </source>
</reference>
<name>A0A1L9BH40_9BACT</name>
<proteinExistence type="predicted"/>
<dbReference type="STRING" id="83449.BON30_11640"/>
<dbReference type="Proteomes" id="UP000182229">
    <property type="component" value="Unassembled WGS sequence"/>
</dbReference>
<dbReference type="EMBL" id="MPIN01000002">
    <property type="protein sequence ID" value="OJH41498.1"/>
    <property type="molecule type" value="Genomic_DNA"/>
</dbReference>
<sequence length="81" mass="8213">MKLVALITVVAMACVGCAHVQRPESRIYVVSKNADGLGAALATLVAMIANKSTWSACNAAGMTAIRGHTAKSRAVGVTKGA</sequence>
<reference evidence="2" key="1">
    <citation type="submission" date="2016-11" db="EMBL/GenBank/DDBJ databases">
        <authorList>
            <person name="Shukria A."/>
            <person name="Stevens D.C."/>
        </authorList>
    </citation>
    <scope>NUCLEOTIDE SEQUENCE [LARGE SCALE GENOMIC DNA]</scope>
    <source>
        <strain evidence="2">Cbfe23</strain>
    </source>
</reference>
<comment type="caution">
    <text evidence="1">The sequence shown here is derived from an EMBL/GenBank/DDBJ whole genome shotgun (WGS) entry which is preliminary data.</text>
</comment>
<protein>
    <submittedName>
        <fullName evidence="1">Uncharacterized protein</fullName>
    </submittedName>
</protein>
<gene>
    <name evidence="1" type="ORF">BON30_11640</name>
</gene>
<organism evidence="1 2">
    <name type="scientific">Cystobacter ferrugineus</name>
    <dbReference type="NCBI Taxonomy" id="83449"/>
    <lineage>
        <taxon>Bacteria</taxon>
        <taxon>Pseudomonadati</taxon>
        <taxon>Myxococcota</taxon>
        <taxon>Myxococcia</taxon>
        <taxon>Myxococcales</taxon>
        <taxon>Cystobacterineae</taxon>
        <taxon>Archangiaceae</taxon>
        <taxon>Cystobacter</taxon>
    </lineage>
</organism>
<evidence type="ECO:0000313" key="2">
    <source>
        <dbReference type="Proteomes" id="UP000182229"/>
    </source>
</evidence>
<evidence type="ECO:0000313" key="1">
    <source>
        <dbReference type="EMBL" id="OJH41498.1"/>
    </source>
</evidence>